<reference evidence="5" key="1">
    <citation type="submission" date="2025-05" db="UniProtKB">
        <authorList>
            <consortium name="RefSeq"/>
        </authorList>
    </citation>
    <scope>NUCLEOTIDE SEQUENCE [LARGE SCALE GENOMIC DNA]</scope>
</reference>
<dbReference type="Pfam" id="PF04626">
    <property type="entry name" value="DEC-1_C"/>
    <property type="match status" value="1"/>
</dbReference>
<feature type="domain" description="DEC-1 protein N-terminal" evidence="3">
    <location>
        <begin position="89"/>
        <end position="601"/>
    </location>
</feature>
<feature type="compositionally biased region" description="Low complexity" evidence="1">
    <location>
        <begin position="1139"/>
        <end position="1176"/>
    </location>
</feature>
<name>A0ABM3J3U3_BACDO</name>
<reference evidence="6" key="2">
    <citation type="submission" date="2025-08" db="UniProtKB">
        <authorList>
            <consortium name="RefSeq"/>
        </authorList>
    </citation>
    <scope>IDENTIFICATION</scope>
    <source>
        <tissue evidence="6">Adult</tissue>
    </source>
</reference>
<feature type="region of interest" description="Disordered" evidence="1">
    <location>
        <begin position="1097"/>
        <end position="1181"/>
    </location>
</feature>
<dbReference type="InterPro" id="IPR006719">
    <property type="entry name" value="DEC-1_N"/>
</dbReference>
<protein>
    <submittedName>
        <fullName evidence="6">Defective chorion-1 protein, FC125 isoform isoform X1</fullName>
    </submittedName>
</protein>
<evidence type="ECO:0000313" key="5">
    <source>
        <dbReference type="Proteomes" id="UP001652620"/>
    </source>
</evidence>
<evidence type="ECO:0000256" key="2">
    <source>
        <dbReference type="SAM" id="SignalP"/>
    </source>
</evidence>
<gene>
    <name evidence="6" type="primary">LOC105226609</name>
</gene>
<dbReference type="InterPro" id="IPR006720">
    <property type="entry name" value="DEC-1_C"/>
</dbReference>
<evidence type="ECO:0000259" key="4">
    <source>
        <dbReference type="Pfam" id="PF04626"/>
    </source>
</evidence>
<dbReference type="Proteomes" id="UP001652620">
    <property type="component" value="Chromosome 2"/>
</dbReference>
<feature type="chain" id="PRO_5045231814" evidence="2">
    <location>
        <begin position="23"/>
        <end position="1340"/>
    </location>
</feature>
<feature type="compositionally biased region" description="Basic and acidic residues" evidence="1">
    <location>
        <begin position="650"/>
        <end position="662"/>
    </location>
</feature>
<feature type="compositionally biased region" description="Low complexity" evidence="1">
    <location>
        <begin position="1106"/>
        <end position="1117"/>
    </location>
</feature>
<proteinExistence type="predicted"/>
<feature type="compositionally biased region" description="Low complexity" evidence="1">
    <location>
        <begin position="1027"/>
        <end position="1042"/>
    </location>
</feature>
<evidence type="ECO:0000313" key="6">
    <source>
        <dbReference type="RefSeq" id="XP_049303895.1"/>
    </source>
</evidence>
<keyword evidence="5" id="KW-1185">Reference proteome</keyword>
<feature type="compositionally biased region" description="Polar residues" evidence="1">
    <location>
        <begin position="1118"/>
        <end position="1138"/>
    </location>
</feature>
<sequence>MFWCKHFAVLAFLLALSVSSNASSQDKSTTAAAETTQDEDTIDLTPPADLTTEKDEDERGAGQIVGQSLFTPVLGQSILPTPLNLFSAMFPALNSLLLMGNLFPATSLLGAPSLLGSTHQLGAAASDEMPADSKVVLVLAEDRNPNAAMRAAHQEAARTIRQNDMFSQFLAQFGQADFGQMLAQSLEQMQQQNPNQLLQQNAGQLLQQFVPQDFSQTMGQLLSQTFQQIPGLDLSQLPMLGQAPPSADPSVGSAMPEAAGEAASSAGGAAPQTPTGFQIPNFQSALDAGTQLLGQALQQPNSDPSSGFQLPNFQSALDAGTQMLGQAFQQANADGSSGGFQLPNFQSVIDTSNQMLSQGGSLFNLRPLQSLDPSTSASDAEPAASQVSEVRVKPDTISIADHDQKMRKDVNMDELKMTSALQKALLHKKLPILWFRIPADSSENVHDLEMKEPNASKVKNAEEKQLQTRLQAFQRQVMTELKLLQDIERQAKEMRAASLGSKLQSFKDDANANTHTSMLSKIPIHKITRSDIEKALNDDYVKKLLHKAAIANRKEVGKMPIYTPSGVNIKRQTSKSTMAPRQMSRDDIVRLMAYAYRMASDNGIRMLESSESKKPSSDPELDGNQASGDTSKTTERKWPSDAQTPMNRQWLDEENRNSDAKAFKQDPKLKQMRQMWAEPQPQVAIQQPMMMQQMPLPMMQQPEMPQMVAMQAPMELQQMPMPMMQQQQMPQMVAQQVPMEIQQMPMPMMQQQQMPQMVAQQAPSVMQHIPMPIMQQPHMSVPQGPMEMRQMSRTMQEPRMVAQQTPMEQIQEPQMVAQQAPMQVQQMPMPMMQQQQMPQMVAQQVPMEIQQMPMPMMQQPHMVAQQAPMEMRQMSRTMQEPRTAAQQIPMMIQNPRVAMQEQPMLMQHTPMISQQPQTEGMPQMSAQDGTMMLQQMSPDMQRQTEEQNLVGEATPQMSENAGKARFKGGSAFDEFDMFGLGGGHDKGKKQKHGKHSGLRPTIINYYYNAGGRPSTYSTGGYGGGSSSYGSSSKPSYGASYGSGASGSYGTPSVYAGNGPSYGSYGASAGGSYSSGSYRTAVGDDEIRAMLQEHSQMKMMSDTDRNPVSTTVVPSTTTYQETSLATENINQKQPTSQTETSSISDKPKSTTTTSTNSPTTTSSKLTSSSVNPESSSSMDPENVGSIFSFSPNILTPFMELQSVPLYESDPWNHKSYDLHYPLYVGGGSYEPYLNSKRLKRNSRGYTNNILTPSILDHFLKVRVQFEKSFPELYKSLRDQQRALNLTRVFVKPPVIPKTVMYPPTELGAAELLPSDFSSIQNIDPTTKIEDVTDYFLFDDDD</sequence>
<feature type="region of interest" description="Disordered" evidence="1">
    <location>
        <begin position="1020"/>
        <end position="1042"/>
    </location>
</feature>
<feature type="region of interest" description="Disordered" evidence="1">
    <location>
        <begin position="28"/>
        <end position="60"/>
    </location>
</feature>
<feature type="region of interest" description="Disordered" evidence="1">
    <location>
        <begin position="607"/>
        <end position="662"/>
    </location>
</feature>
<feature type="compositionally biased region" description="Basic and acidic residues" evidence="1">
    <location>
        <begin position="51"/>
        <end position="60"/>
    </location>
</feature>
<feature type="region of interest" description="Disordered" evidence="1">
    <location>
        <begin position="236"/>
        <end position="280"/>
    </location>
</feature>
<dbReference type="GeneID" id="105226609"/>
<keyword evidence="2" id="KW-0732">Signal</keyword>
<feature type="domain" description="Dec-1 protein C-terminal" evidence="4">
    <location>
        <begin position="934"/>
        <end position="1031"/>
    </location>
</feature>
<evidence type="ECO:0000259" key="3">
    <source>
        <dbReference type="Pfam" id="PF04625"/>
    </source>
</evidence>
<accession>A0ABM3J3U3</accession>
<feature type="compositionally biased region" description="Basic and acidic residues" evidence="1">
    <location>
        <begin position="608"/>
        <end position="617"/>
    </location>
</feature>
<feature type="compositionally biased region" description="Low complexity" evidence="1">
    <location>
        <begin position="252"/>
        <end position="271"/>
    </location>
</feature>
<dbReference type="RefSeq" id="XP_049303895.1">
    <property type="nucleotide sequence ID" value="XM_049447938.1"/>
</dbReference>
<evidence type="ECO:0000256" key="1">
    <source>
        <dbReference type="SAM" id="MobiDB-lite"/>
    </source>
</evidence>
<feature type="signal peptide" evidence="2">
    <location>
        <begin position="1"/>
        <end position="22"/>
    </location>
</feature>
<organism evidence="5 6">
    <name type="scientific">Bactrocera dorsalis</name>
    <name type="common">Oriental fruit fly</name>
    <name type="synonym">Dacus dorsalis</name>
    <dbReference type="NCBI Taxonomy" id="27457"/>
    <lineage>
        <taxon>Eukaryota</taxon>
        <taxon>Metazoa</taxon>
        <taxon>Ecdysozoa</taxon>
        <taxon>Arthropoda</taxon>
        <taxon>Hexapoda</taxon>
        <taxon>Insecta</taxon>
        <taxon>Pterygota</taxon>
        <taxon>Neoptera</taxon>
        <taxon>Endopterygota</taxon>
        <taxon>Diptera</taxon>
        <taxon>Brachycera</taxon>
        <taxon>Muscomorpha</taxon>
        <taxon>Tephritoidea</taxon>
        <taxon>Tephritidae</taxon>
        <taxon>Bactrocera</taxon>
        <taxon>Bactrocera</taxon>
    </lineage>
</organism>
<dbReference type="Pfam" id="PF04625">
    <property type="entry name" value="DEC-1_N"/>
    <property type="match status" value="1"/>
</dbReference>